<sequence length="74" mass="8195">VQVIKSTGQQKEIADALGTYRIDPDNQITDGQTLSIYLPHSRVRSYISNILTAQPRHSNCIGILGDGLVECLLW</sequence>
<feature type="non-terminal residue" evidence="1">
    <location>
        <position position="1"/>
    </location>
</feature>
<name>A0A0B7C5C8_9EUPU</name>
<accession>A0A0B7C5C8</accession>
<protein>
    <submittedName>
        <fullName evidence="1">Uncharacterized protein</fullName>
    </submittedName>
</protein>
<gene>
    <name evidence="1" type="primary">ORF223585</name>
</gene>
<feature type="non-terminal residue" evidence="1">
    <location>
        <position position="74"/>
    </location>
</feature>
<reference evidence="1" key="1">
    <citation type="submission" date="2014-12" db="EMBL/GenBank/DDBJ databases">
        <title>Insight into the proteome of Arion vulgaris.</title>
        <authorList>
            <person name="Aradska J."/>
            <person name="Bulat T."/>
            <person name="Smidak R."/>
            <person name="Sarate P."/>
            <person name="Gangsoo J."/>
            <person name="Sialana F."/>
            <person name="Bilban M."/>
            <person name="Lubec G."/>
        </authorList>
    </citation>
    <scope>NUCLEOTIDE SEQUENCE</scope>
    <source>
        <tissue evidence="1">Skin</tissue>
    </source>
</reference>
<organism evidence="1">
    <name type="scientific">Arion vulgaris</name>
    <dbReference type="NCBI Taxonomy" id="1028688"/>
    <lineage>
        <taxon>Eukaryota</taxon>
        <taxon>Metazoa</taxon>
        <taxon>Spiralia</taxon>
        <taxon>Lophotrochozoa</taxon>
        <taxon>Mollusca</taxon>
        <taxon>Gastropoda</taxon>
        <taxon>Heterobranchia</taxon>
        <taxon>Euthyneura</taxon>
        <taxon>Panpulmonata</taxon>
        <taxon>Eupulmonata</taxon>
        <taxon>Stylommatophora</taxon>
        <taxon>Helicina</taxon>
        <taxon>Arionoidea</taxon>
        <taxon>Arionidae</taxon>
        <taxon>Arion</taxon>
    </lineage>
</organism>
<proteinExistence type="predicted"/>
<dbReference type="EMBL" id="HACG01053517">
    <property type="protein sequence ID" value="CEL00388.1"/>
    <property type="molecule type" value="Transcribed_RNA"/>
</dbReference>
<dbReference type="AlphaFoldDB" id="A0A0B7C5C8"/>
<evidence type="ECO:0000313" key="1">
    <source>
        <dbReference type="EMBL" id="CEL00388.1"/>
    </source>
</evidence>